<name>A0A0A7EDM4_9GAMM</name>
<keyword evidence="3" id="KW-0012">Acyltransferase</keyword>
<dbReference type="Proteomes" id="UP000030341">
    <property type="component" value="Chromosome 1"/>
</dbReference>
<protein>
    <submittedName>
        <fullName evidence="3">Acyltransferase</fullName>
    </submittedName>
</protein>
<dbReference type="SUPFAM" id="SSF69593">
    <property type="entry name" value="Glycerol-3-phosphate (1)-acyltransferase"/>
    <property type="match status" value="1"/>
</dbReference>
<dbReference type="PANTHER" id="PTHR10983">
    <property type="entry name" value="1-ACYLGLYCEROL-3-PHOSPHATE ACYLTRANSFERASE-RELATED"/>
    <property type="match status" value="1"/>
</dbReference>
<dbReference type="GO" id="GO:0016746">
    <property type="term" value="F:acyltransferase activity"/>
    <property type="evidence" value="ECO:0007669"/>
    <property type="project" value="UniProtKB-KW"/>
</dbReference>
<dbReference type="OrthoDB" id="319710at2"/>
<dbReference type="PANTHER" id="PTHR10983:SF15">
    <property type="entry name" value="ACYLTRANSFERASE YIHG-RELATED"/>
    <property type="match status" value="1"/>
</dbReference>
<dbReference type="CDD" id="cd07990">
    <property type="entry name" value="LPLAT_LCLAT1-like"/>
    <property type="match status" value="1"/>
</dbReference>
<gene>
    <name evidence="3" type="ORF">OM33_02615</name>
</gene>
<keyword evidence="1" id="KW-1133">Transmembrane helix</keyword>
<keyword evidence="4" id="KW-1185">Reference proteome</keyword>
<keyword evidence="1" id="KW-0812">Transmembrane</keyword>
<feature type="transmembrane region" description="Helical" evidence="1">
    <location>
        <begin position="12"/>
        <end position="36"/>
    </location>
</feature>
<evidence type="ECO:0000259" key="2">
    <source>
        <dbReference type="SMART" id="SM00563"/>
    </source>
</evidence>
<dbReference type="InterPro" id="IPR002123">
    <property type="entry name" value="Plipid/glycerol_acylTrfase"/>
</dbReference>
<accession>A0A0A7EDM4</accession>
<feature type="domain" description="Phospholipid/glycerol acyltransferase" evidence="2">
    <location>
        <begin position="85"/>
        <end position="230"/>
    </location>
</feature>
<dbReference type="GO" id="GO:0005886">
    <property type="term" value="C:plasma membrane"/>
    <property type="evidence" value="ECO:0007669"/>
    <property type="project" value="TreeGrafter"/>
</dbReference>
<proteinExistence type="predicted"/>
<reference evidence="3 4" key="1">
    <citation type="submission" date="2014-11" db="EMBL/GenBank/DDBJ databases">
        <title>Complete Genome Sequence of Pseudoalteromonas sp. Strain OCN003 Isolated from Kaneohe Bay, Oahu, Hawaii.</title>
        <authorList>
            <person name="Beurmann S."/>
            <person name="Videau P."/>
            <person name="Ushijima B."/>
            <person name="Smith A.M."/>
            <person name="Aeby G.S."/>
            <person name="Callahan S.M."/>
            <person name="Belcaid M."/>
        </authorList>
    </citation>
    <scope>NUCLEOTIDE SEQUENCE [LARGE SCALE GENOMIC DNA]</scope>
    <source>
        <strain evidence="3 4">OCN003</strain>
    </source>
</reference>
<dbReference type="eggNOG" id="COG0204">
    <property type="taxonomic scope" value="Bacteria"/>
</dbReference>
<dbReference type="Pfam" id="PF01553">
    <property type="entry name" value="Acyltransferase"/>
    <property type="match status" value="1"/>
</dbReference>
<dbReference type="RefSeq" id="WP_038638382.1">
    <property type="nucleotide sequence ID" value="NZ_CP009888.1"/>
</dbReference>
<organism evidence="3 4">
    <name type="scientific">Pseudoalteromonas piratica</name>
    <dbReference type="NCBI Taxonomy" id="1348114"/>
    <lineage>
        <taxon>Bacteria</taxon>
        <taxon>Pseudomonadati</taxon>
        <taxon>Pseudomonadota</taxon>
        <taxon>Gammaproteobacteria</taxon>
        <taxon>Alteromonadales</taxon>
        <taxon>Pseudoalteromonadaceae</taxon>
        <taxon>Pseudoalteromonas</taxon>
    </lineage>
</organism>
<dbReference type="STRING" id="1348114.OM33_02615"/>
<sequence length="303" mass="34421">MLARFLPGVLLAPIVFTVLVGNVVLWGAIVFLLGLLKIVLPIQLIRDVLHLAYKGWCKGNYFGVWLACDNWQVDVEGELDESAWYLLISNHQSWLDIMVLSGLGRLPAPKFFLKDELKWVPFVGAGAWAMDMPFMKRVSKAKVAKNPKLKGMDVERTKRACRHFRLNPTTIINFVEGSRFTSEKHQKQRSPFKHLLKPKAGGIAFALEVLGEKMDGLLNTSIVYHGTSETICKDMLFGKLSKIHVDIKVQSISPDLLGNYQHDREFRVEFQQKLNDIWQNKDVQIALMQENSELPKVTPAHSN</sequence>
<dbReference type="NCBIfam" id="NF010621">
    <property type="entry name" value="PRK14014.1"/>
    <property type="match status" value="1"/>
</dbReference>
<evidence type="ECO:0000313" key="3">
    <source>
        <dbReference type="EMBL" id="AIY64166.1"/>
    </source>
</evidence>
<dbReference type="SMART" id="SM00563">
    <property type="entry name" value="PlsC"/>
    <property type="match status" value="1"/>
</dbReference>
<evidence type="ECO:0000256" key="1">
    <source>
        <dbReference type="SAM" id="Phobius"/>
    </source>
</evidence>
<keyword evidence="1" id="KW-0472">Membrane</keyword>
<dbReference type="HOGENOM" id="CLU_054727_0_0_6"/>
<keyword evidence="3" id="KW-0808">Transferase</keyword>
<dbReference type="EMBL" id="CP009888">
    <property type="protein sequence ID" value="AIY64166.1"/>
    <property type="molecule type" value="Genomic_DNA"/>
</dbReference>
<evidence type="ECO:0000313" key="4">
    <source>
        <dbReference type="Proteomes" id="UP000030341"/>
    </source>
</evidence>
<dbReference type="AlphaFoldDB" id="A0A0A7EDM4"/>
<dbReference type="KEGG" id="pseo:OM33_02615"/>